<evidence type="ECO:0000313" key="3">
    <source>
        <dbReference type="EMBL" id="GHF30594.1"/>
    </source>
</evidence>
<gene>
    <name evidence="3" type="ORF">GCM10010218_09860</name>
</gene>
<dbReference type="SUPFAM" id="SSF102588">
    <property type="entry name" value="LmbE-like"/>
    <property type="match status" value="1"/>
</dbReference>
<dbReference type="Proteomes" id="UP000638313">
    <property type="component" value="Unassembled WGS sequence"/>
</dbReference>
<protein>
    <recommendedName>
        <fullName evidence="5">PIG-L family deacetylase</fullName>
    </recommendedName>
</protein>
<dbReference type="SUPFAM" id="SSF89372">
    <property type="entry name" value="Fucose-specific lectin"/>
    <property type="match status" value="1"/>
</dbReference>
<sequence length="700" mass="75346">MGAWEWLAPGAEKGHQGGEFPARPAKAVTSESFVHIMAHADDSLYFMNPELEQSIRSGAPSVTVCMTGGESDGRNALTRTPGYSRMPEKRPEFARARINGLREATAQMATGDWLSPWTVEAVSLMPGLEVEVQSLKAAPHIQLIFMELVEARYIKNPVRECLRGLWLGATPTLTTMAPASGPVRRAYSYSRQQVIDSLTAVLDRYRPTVVRTLDPTPTHLAKQPHYADTPPELQGIFSHDHQDHTASARFAQAALAQYWGRKHARPTAVDSYVGYEVDTLPSNLDRPTIDHKVKILDVYGWADGKDCGDPNGCGDRKVGARSKDSRWSFNLRHRATGTQHWVHPLPDGRLVAVALLDGQAQCWTETRPGSGVWSGPVSAGGSMLEGQVQALRLNDGTLRLFSVRTVLPGPAGGKDYRREIVSAAQKGTDANGTPSFGRWESLGSPESDPERSLEVGYPVAVTGKDGALHVFVKTWEGGVAFRSAAGDGEWSEWQQLPTGGGKPVRVQDGIDAAVDAQGRVHVVAADTKTVHHWVAEESGDSFRKADPTRLPATTGSLTLAPLKGGGMRLAMRQPVTARVVIADLREQGGWRVTVQCDAMGGYGRVSLAQGANSSTVLAARDDKGRVRLAAGSGRPGPWVDGGVPYRGTPALAQDAKGRTVAVVLGMDGRLSSSRSQGTAQAPFGDWFAHDGKVLRDTESS</sequence>
<dbReference type="GO" id="GO:0016137">
    <property type="term" value="P:glycoside metabolic process"/>
    <property type="evidence" value="ECO:0007669"/>
    <property type="project" value="UniProtKB-ARBA"/>
</dbReference>
<dbReference type="AlphaFoldDB" id="A0A919AX21"/>
<proteinExistence type="predicted"/>
<dbReference type="InterPro" id="IPR024078">
    <property type="entry name" value="LmbE-like_dom_sf"/>
</dbReference>
<reference evidence="3" key="1">
    <citation type="journal article" date="2014" name="Int. J. Syst. Evol. Microbiol.">
        <title>Complete genome sequence of Corynebacterium casei LMG S-19264T (=DSM 44701T), isolated from a smear-ripened cheese.</title>
        <authorList>
            <consortium name="US DOE Joint Genome Institute (JGI-PGF)"/>
            <person name="Walter F."/>
            <person name="Albersmeier A."/>
            <person name="Kalinowski J."/>
            <person name="Ruckert C."/>
        </authorList>
    </citation>
    <scope>NUCLEOTIDE SEQUENCE</scope>
    <source>
        <strain evidence="3">JCM 4059</strain>
    </source>
</reference>
<feature type="region of interest" description="Disordered" evidence="2">
    <location>
        <begin position="425"/>
        <end position="451"/>
    </location>
</feature>
<name>A0A919AX21_9ACTN</name>
<feature type="region of interest" description="Disordered" evidence="2">
    <location>
        <begin position="67"/>
        <end position="86"/>
    </location>
</feature>
<evidence type="ECO:0000256" key="1">
    <source>
        <dbReference type="ARBA" id="ARBA00022833"/>
    </source>
</evidence>
<keyword evidence="1" id="KW-0862">Zinc</keyword>
<evidence type="ECO:0000256" key="2">
    <source>
        <dbReference type="SAM" id="MobiDB-lite"/>
    </source>
</evidence>
<dbReference type="Gene3D" id="3.40.50.10320">
    <property type="entry name" value="LmbE-like"/>
    <property type="match status" value="1"/>
</dbReference>
<dbReference type="Pfam" id="PF02585">
    <property type="entry name" value="PIG-L"/>
    <property type="match status" value="1"/>
</dbReference>
<keyword evidence="4" id="KW-1185">Reference proteome</keyword>
<dbReference type="GO" id="GO:0016811">
    <property type="term" value="F:hydrolase activity, acting on carbon-nitrogen (but not peptide) bonds, in linear amides"/>
    <property type="evidence" value="ECO:0007669"/>
    <property type="project" value="TreeGrafter"/>
</dbReference>
<dbReference type="PANTHER" id="PTHR12993">
    <property type="entry name" value="N-ACETYLGLUCOSAMINYL-PHOSPHATIDYLINOSITOL DE-N-ACETYLASE-RELATED"/>
    <property type="match status" value="1"/>
</dbReference>
<dbReference type="EMBL" id="BNBD01000001">
    <property type="protein sequence ID" value="GHF30594.1"/>
    <property type="molecule type" value="Genomic_DNA"/>
</dbReference>
<comment type="caution">
    <text evidence="3">The sequence shown here is derived from an EMBL/GenBank/DDBJ whole genome shotgun (WGS) entry which is preliminary data.</text>
</comment>
<organism evidence="3 4">
    <name type="scientific">Streptomyces mashuensis</name>
    <dbReference type="NCBI Taxonomy" id="33904"/>
    <lineage>
        <taxon>Bacteria</taxon>
        <taxon>Bacillati</taxon>
        <taxon>Actinomycetota</taxon>
        <taxon>Actinomycetes</taxon>
        <taxon>Kitasatosporales</taxon>
        <taxon>Streptomycetaceae</taxon>
        <taxon>Streptomyces</taxon>
    </lineage>
</organism>
<accession>A0A919AX21</accession>
<dbReference type="InterPro" id="IPR003737">
    <property type="entry name" value="GlcNAc_PI_deacetylase-related"/>
</dbReference>
<evidence type="ECO:0000313" key="4">
    <source>
        <dbReference type="Proteomes" id="UP000638313"/>
    </source>
</evidence>
<reference evidence="3" key="2">
    <citation type="submission" date="2020-09" db="EMBL/GenBank/DDBJ databases">
        <authorList>
            <person name="Sun Q."/>
            <person name="Ohkuma M."/>
        </authorList>
    </citation>
    <scope>NUCLEOTIDE SEQUENCE</scope>
    <source>
        <strain evidence="3">JCM 4059</strain>
    </source>
</reference>
<evidence type="ECO:0008006" key="5">
    <source>
        <dbReference type="Google" id="ProtNLM"/>
    </source>
</evidence>
<dbReference type="PANTHER" id="PTHR12993:SF26">
    <property type="entry name" value="1D-MYO-INOSITOL 2-ACETAMIDO-2-DEOXY-ALPHA-D-GLUCOPYRANOSIDE DEACETYLASE"/>
    <property type="match status" value="1"/>
</dbReference>